<feature type="region of interest" description="Disordered" evidence="1">
    <location>
        <begin position="138"/>
        <end position="157"/>
    </location>
</feature>
<evidence type="ECO:0008006" key="4">
    <source>
        <dbReference type="Google" id="ProtNLM"/>
    </source>
</evidence>
<comment type="caution">
    <text evidence="2">The sequence shown here is derived from an EMBL/GenBank/DDBJ whole genome shotgun (WGS) entry which is preliminary data.</text>
</comment>
<evidence type="ECO:0000313" key="3">
    <source>
        <dbReference type="Proteomes" id="UP000734854"/>
    </source>
</evidence>
<name>A0A8J5KTN6_ZINOF</name>
<feature type="compositionally biased region" description="Basic and acidic residues" evidence="1">
    <location>
        <begin position="262"/>
        <end position="272"/>
    </location>
</feature>
<dbReference type="EMBL" id="JACMSC010000012">
    <property type="protein sequence ID" value="KAG6495024.1"/>
    <property type="molecule type" value="Genomic_DNA"/>
</dbReference>
<reference evidence="2 3" key="1">
    <citation type="submission" date="2020-08" db="EMBL/GenBank/DDBJ databases">
        <title>Plant Genome Project.</title>
        <authorList>
            <person name="Zhang R.-G."/>
        </authorList>
    </citation>
    <scope>NUCLEOTIDE SEQUENCE [LARGE SCALE GENOMIC DNA]</scope>
    <source>
        <tissue evidence="2">Rhizome</tissue>
    </source>
</reference>
<gene>
    <name evidence="2" type="ORF">ZIOFF_042815</name>
</gene>
<proteinExistence type="predicted"/>
<sequence length="279" mass="29981">MASENNFVQPAIPRFDGHYDHWSMLMENFLRSKEYWQVVESGVAEPAVGEMLSSAQKSEFQMENCNSVNTPAEVGLKLVRNPEGRKVDSTLYKQIIGNLMYLTATRPDIMHAALFLFVEIYSQELSVSFPLNLLTDPDEPDSCDDASSRDDRVLGSGILSDMPIDREERHLQLRSGSAGAADDGETVVVFQNGDGEKYGVGFHGVHGGEGRPRGGFGVSGSAASVGRQDGVACSGGGAVGQEMPELEWGRQTDDDGGSNRAHRVEAAGDAERGVAGPAN</sequence>
<evidence type="ECO:0000256" key="1">
    <source>
        <dbReference type="SAM" id="MobiDB-lite"/>
    </source>
</evidence>
<evidence type="ECO:0000313" key="2">
    <source>
        <dbReference type="EMBL" id="KAG6495024.1"/>
    </source>
</evidence>
<dbReference type="AlphaFoldDB" id="A0A8J5KTN6"/>
<keyword evidence="3" id="KW-1185">Reference proteome</keyword>
<protein>
    <recommendedName>
        <fullName evidence="4">Retrovirus-related Pol polyprotein from transposon TNT 1-94</fullName>
    </recommendedName>
</protein>
<dbReference type="Proteomes" id="UP000734854">
    <property type="component" value="Unassembled WGS sequence"/>
</dbReference>
<accession>A0A8J5KTN6</accession>
<organism evidence="2 3">
    <name type="scientific">Zingiber officinale</name>
    <name type="common">Ginger</name>
    <name type="synonym">Amomum zingiber</name>
    <dbReference type="NCBI Taxonomy" id="94328"/>
    <lineage>
        <taxon>Eukaryota</taxon>
        <taxon>Viridiplantae</taxon>
        <taxon>Streptophyta</taxon>
        <taxon>Embryophyta</taxon>
        <taxon>Tracheophyta</taxon>
        <taxon>Spermatophyta</taxon>
        <taxon>Magnoliopsida</taxon>
        <taxon>Liliopsida</taxon>
        <taxon>Zingiberales</taxon>
        <taxon>Zingiberaceae</taxon>
        <taxon>Zingiber</taxon>
    </lineage>
</organism>
<feature type="region of interest" description="Disordered" evidence="1">
    <location>
        <begin position="233"/>
        <end position="279"/>
    </location>
</feature>